<protein>
    <submittedName>
        <fullName evidence="1">Uncharacterized protein</fullName>
    </submittedName>
</protein>
<gene>
    <name evidence="1" type="ORF">TNIN_221331</name>
</gene>
<sequence>MYEEGEEKKKTCLLEECALIENMSSTLLLNIHLFDIANLLLGPELAFISRLRKADPVITLYHRIYDIYCLMNVSRSLGNVQAKRKIAWRAREGKRERTRTKTCRCRDW</sequence>
<comment type="caution">
    <text evidence="1">The sequence shown here is derived from an EMBL/GenBank/DDBJ whole genome shotgun (WGS) entry which is preliminary data.</text>
</comment>
<evidence type="ECO:0000313" key="2">
    <source>
        <dbReference type="Proteomes" id="UP000886998"/>
    </source>
</evidence>
<keyword evidence="2" id="KW-1185">Reference proteome</keyword>
<dbReference type="Proteomes" id="UP000886998">
    <property type="component" value="Unassembled WGS sequence"/>
</dbReference>
<name>A0A8X6XAE9_9ARAC</name>
<accession>A0A8X6XAE9</accession>
<dbReference type="AlphaFoldDB" id="A0A8X6XAE9"/>
<organism evidence="1 2">
    <name type="scientific">Trichonephila inaurata madagascariensis</name>
    <dbReference type="NCBI Taxonomy" id="2747483"/>
    <lineage>
        <taxon>Eukaryota</taxon>
        <taxon>Metazoa</taxon>
        <taxon>Ecdysozoa</taxon>
        <taxon>Arthropoda</taxon>
        <taxon>Chelicerata</taxon>
        <taxon>Arachnida</taxon>
        <taxon>Araneae</taxon>
        <taxon>Araneomorphae</taxon>
        <taxon>Entelegynae</taxon>
        <taxon>Araneoidea</taxon>
        <taxon>Nephilidae</taxon>
        <taxon>Trichonephila</taxon>
        <taxon>Trichonephila inaurata</taxon>
    </lineage>
</organism>
<proteinExistence type="predicted"/>
<reference evidence="1" key="1">
    <citation type="submission" date="2020-08" db="EMBL/GenBank/DDBJ databases">
        <title>Multicomponent nature underlies the extraordinary mechanical properties of spider dragline silk.</title>
        <authorList>
            <person name="Kono N."/>
            <person name="Nakamura H."/>
            <person name="Mori M."/>
            <person name="Yoshida Y."/>
            <person name="Ohtoshi R."/>
            <person name="Malay A.D."/>
            <person name="Moran D.A.P."/>
            <person name="Tomita M."/>
            <person name="Numata K."/>
            <person name="Arakawa K."/>
        </authorList>
    </citation>
    <scope>NUCLEOTIDE SEQUENCE</scope>
</reference>
<evidence type="ECO:0000313" key="1">
    <source>
        <dbReference type="EMBL" id="GFY49122.1"/>
    </source>
</evidence>
<dbReference type="EMBL" id="BMAV01006828">
    <property type="protein sequence ID" value="GFY49122.1"/>
    <property type="molecule type" value="Genomic_DNA"/>
</dbReference>